<dbReference type="PANTHER" id="PTHR43076">
    <property type="entry name" value="FO SYNTHASE (COFH)"/>
    <property type="match status" value="1"/>
</dbReference>
<feature type="binding site" evidence="8">
    <location>
        <position position="147"/>
    </location>
    <ligand>
        <name>(3R)-3-methyl-D-ornithine</name>
        <dbReference type="ChEBI" id="CHEBI:64642"/>
    </ligand>
</feature>
<dbReference type="GO" id="GO:0051539">
    <property type="term" value="F:4 iron, 4 sulfur cluster binding"/>
    <property type="evidence" value="ECO:0007669"/>
    <property type="project" value="UniProtKB-KW"/>
</dbReference>
<dbReference type="GO" id="GO:0016765">
    <property type="term" value="F:transferase activity, transferring alkyl or aryl (other than methyl) groups"/>
    <property type="evidence" value="ECO:0007669"/>
    <property type="project" value="InterPro"/>
</dbReference>
<dbReference type="GO" id="GO:0046992">
    <property type="term" value="F:oxidoreductase activity, acting on X-H and Y-H to form an X-Y bond"/>
    <property type="evidence" value="ECO:0007669"/>
    <property type="project" value="UniProtKB-UniRule"/>
</dbReference>
<name>A0AAU9EFG7_9BACT</name>
<evidence type="ECO:0000256" key="3">
    <source>
        <dbReference type="ARBA" id="ARBA00022723"/>
    </source>
</evidence>
<dbReference type="EC" id="1.21.98.1" evidence="6"/>
<evidence type="ECO:0000256" key="7">
    <source>
        <dbReference type="PIRSR" id="PIRSR004762-1"/>
    </source>
</evidence>
<feature type="domain" description="Radical SAM core" evidence="9">
    <location>
        <begin position="58"/>
        <end position="295"/>
    </location>
</feature>
<feature type="binding site" evidence="6 7">
    <location>
        <position position="79"/>
    </location>
    <ligand>
        <name>[4Fe-4S] cluster</name>
        <dbReference type="ChEBI" id="CHEBI:49883"/>
        <note>4Fe-4S-S-AdoMet</note>
    </ligand>
</feature>
<feature type="binding site" evidence="8">
    <location>
        <position position="78"/>
    </location>
    <ligand>
        <name>S-adenosyl-L-methionine</name>
        <dbReference type="ChEBI" id="CHEBI:59789"/>
    </ligand>
</feature>
<sequence>MSPARRPSPALAQALQAAETGERLSPEQAVTLLTQAEFLELGRLAHAARLRHNPEPVVTYAVDRNINTTNECLSGCRFCAFFRPPGHAEGYVLTPEELGRKIDETLALGGTHILIQGGLHPKIGVEATCESFRFIKQHHPIHIHGLSPPEVVHMAQVDGLSISEAIERLRAAGLGSIPGGGAEILVDRVRSAIAPGKCDADQWLGVMAEAHRQGLMTTATMMFGSLDTVQDRVEHMRRLRELQEQSLSLGKGSFTAFIPWTFQPANTALSHLPPATAVDYLRTLAVSRLFLDNFPHVQASWVTQGAGIAQTALVFGADDLGSTMIEENVVAAAGVSFRLPREELVRLANDIGFAARQRDVFYNPV</sequence>
<reference evidence="11" key="1">
    <citation type="journal article" date="2023" name="Arch. Microbiol.">
        <title>Desulfoferula mesophilus gen. nov. sp. nov., a mesophilic sulfate-reducing bacterium isolated from a brackish lake sediment.</title>
        <authorList>
            <person name="Watanabe T."/>
            <person name="Yabe T."/>
            <person name="Tsuji J.M."/>
            <person name="Fukui M."/>
        </authorList>
    </citation>
    <scope>NUCLEOTIDE SEQUENCE [LARGE SCALE GENOMIC DNA]</scope>
    <source>
        <strain evidence="11">12FAK</strain>
    </source>
</reference>
<evidence type="ECO:0000256" key="5">
    <source>
        <dbReference type="ARBA" id="ARBA00023014"/>
    </source>
</evidence>
<evidence type="ECO:0000256" key="4">
    <source>
        <dbReference type="ARBA" id="ARBA00023004"/>
    </source>
</evidence>
<dbReference type="PANTHER" id="PTHR43076:SF1">
    <property type="entry name" value="LIPOYL SYNTHASE 2"/>
    <property type="match status" value="1"/>
</dbReference>
<keyword evidence="6" id="KW-0474">Menaquinone biosynthesis</keyword>
<evidence type="ECO:0000256" key="1">
    <source>
        <dbReference type="ARBA" id="ARBA00022485"/>
    </source>
</evidence>
<gene>
    <name evidence="6 10" type="primary">mqnC</name>
    <name evidence="10" type="ORF">FAK_23280</name>
</gene>
<evidence type="ECO:0000313" key="10">
    <source>
        <dbReference type="EMBL" id="BEQ15262.1"/>
    </source>
</evidence>
<dbReference type="KEGG" id="dmp:FAK_23280"/>
<organism evidence="10 11">
    <name type="scientific">Desulfoferula mesophila</name>
    <dbReference type="NCBI Taxonomy" id="3058419"/>
    <lineage>
        <taxon>Bacteria</taxon>
        <taxon>Pseudomonadati</taxon>
        <taxon>Thermodesulfobacteriota</taxon>
        <taxon>Desulfarculia</taxon>
        <taxon>Desulfarculales</taxon>
        <taxon>Desulfarculaceae</taxon>
        <taxon>Desulfoferula</taxon>
    </lineage>
</organism>
<dbReference type="PIRSF" id="PIRSF004762">
    <property type="entry name" value="CHP00423"/>
    <property type="match status" value="1"/>
</dbReference>
<evidence type="ECO:0000313" key="11">
    <source>
        <dbReference type="Proteomes" id="UP001366166"/>
    </source>
</evidence>
<protein>
    <recommendedName>
        <fullName evidence="6">Cyclic dehypoxanthine futalosine synthase</fullName>
        <shortName evidence="6">Cyclic DHFL synthase</shortName>
        <ecNumber evidence="6">1.21.98.1</ecNumber>
    </recommendedName>
    <alternativeName>
        <fullName evidence="6">Dehypoxanthine futalosine cyclase</fullName>
        <shortName evidence="6">DHFL cyclase</shortName>
    </alternativeName>
    <alternativeName>
        <fullName evidence="6">Menaquinone biosynthetic enzyme MqnC</fullName>
    </alternativeName>
</protein>
<dbReference type="InterPro" id="IPR058240">
    <property type="entry name" value="rSAM_sf"/>
</dbReference>
<dbReference type="NCBIfam" id="TIGR00423">
    <property type="entry name" value="CofH family radical SAM protein"/>
    <property type="match status" value="1"/>
</dbReference>
<keyword evidence="5 6" id="KW-0411">Iron-sulfur</keyword>
<dbReference type="PROSITE" id="PS51918">
    <property type="entry name" value="RADICAL_SAM"/>
    <property type="match status" value="1"/>
</dbReference>
<dbReference type="Pfam" id="PF19288">
    <property type="entry name" value="CofH_C"/>
    <property type="match status" value="1"/>
</dbReference>
<dbReference type="SUPFAM" id="SSF102114">
    <property type="entry name" value="Radical SAM enzymes"/>
    <property type="match status" value="1"/>
</dbReference>
<dbReference type="Gene3D" id="3.20.20.70">
    <property type="entry name" value="Aldolase class I"/>
    <property type="match status" value="1"/>
</dbReference>
<keyword evidence="2 6" id="KW-0949">S-adenosyl-L-methionine</keyword>
<dbReference type="SFLD" id="SFLDS00029">
    <property type="entry name" value="Radical_SAM"/>
    <property type="match status" value="1"/>
</dbReference>
<dbReference type="RefSeq" id="WP_338599437.1">
    <property type="nucleotide sequence ID" value="NZ_AP028679.1"/>
</dbReference>
<comment type="catalytic activity">
    <reaction evidence="6">
        <text>dehypoxanthine futalosine + S-adenosyl-L-methionine = cyclic dehypoxanthinylfutalosinate + 5'-deoxyadenosine + L-methionine + H(+)</text>
        <dbReference type="Rhea" id="RHEA:33083"/>
        <dbReference type="ChEBI" id="CHEBI:15378"/>
        <dbReference type="ChEBI" id="CHEBI:17319"/>
        <dbReference type="ChEBI" id="CHEBI:57844"/>
        <dbReference type="ChEBI" id="CHEBI:58864"/>
        <dbReference type="ChEBI" id="CHEBI:59789"/>
        <dbReference type="ChEBI" id="CHEBI:64270"/>
        <dbReference type="EC" id="1.21.98.1"/>
    </reaction>
</comment>
<dbReference type="InterPro" id="IPR020050">
    <property type="entry name" value="FO_synthase_su2"/>
</dbReference>
<comment type="cofactor">
    <cofactor evidence="6 7">
        <name>[4Fe-4S] cluster</name>
        <dbReference type="ChEBI" id="CHEBI:49883"/>
    </cofactor>
    <text evidence="6 7">Binds 1 [4Fe-4S] cluster. The cluster is coordinated with 3 cysteines and an exchangeable S-adenosyl-L-methionine.</text>
</comment>
<keyword evidence="3 6" id="KW-0479">Metal-binding</keyword>
<evidence type="ECO:0000256" key="8">
    <source>
        <dbReference type="PIRSR" id="PIRSR004762-2"/>
    </source>
</evidence>
<keyword evidence="11" id="KW-1185">Reference proteome</keyword>
<feature type="binding site" evidence="8">
    <location>
        <position position="183"/>
    </location>
    <ligand>
        <name>S-adenosyl-L-methionine</name>
        <dbReference type="ChEBI" id="CHEBI:59789"/>
    </ligand>
</feature>
<comment type="pathway">
    <text evidence="6">Quinol/quinone metabolism; menaquinone biosynthesis.</text>
</comment>
<dbReference type="Pfam" id="PF04055">
    <property type="entry name" value="Radical_SAM"/>
    <property type="match status" value="1"/>
</dbReference>
<dbReference type="GO" id="GO:0005506">
    <property type="term" value="F:iron ion binding"/>
    <property type="evidence" value="ECO:0007669"/>
    <property type="project" value="UniProtKB-UniRule"/>
</dbReference>
<dbReference type="InterPro" id="IPR045567">
    <property type="entry name" value="CofH/MnqC-like_C"/>
</dbReference>
<feature type="binding site" evidence="6 7">
    <location>
        <position position="72"/>
    </location>
    <ligand>
        <name>[4Fe-4S] cluster</name>
        <dbReference type="ChEBI" id="CHEBI:49883"/>
        <note>4Fe-4S-S-AdoMet</note>
    </ligand>
</feature>
<evidence type="ECO:0000256" key="2">
    <source>
        <dbReference type="ARBA" id="ARBA00022691"/>
    </source>
</evidence>
<dbReference type="AlphaFoldDB" id="A0AAU9EFG7"/>
<keyword evidence="6" id="KW-0560">Oxidoreductase</keyword>
<dbReference type="GO" id="GO:0009234">
    <property type="term" value="P:menaquinone biosynthetic process"/>
    <property type="evidence" value="ECO:0007669"/>
    <property type="project" value="UniProtKB-UniRule"/>
</dbReference>
<accession>A0AAU9EFG7</accession>
<feature type="binding site" evidence="8">
    <location>
        <position position="322"/>
    </location>
    <ligand>
        <name>(3R)-3-methyl-D-ornithine</name>
        <dbReference type="ChEBI" id="CHEBI:64642"/>
    </ligand>
</feature>
<evidence type="ECO:0000256" key="6">
    <source>
        <dbReference type="HAMAP-Rule" id="MF_00992"/>
    </source>
</evidence>
<evidence type="ECO:0000259" key="9">
    <source>
        <dbReference type="PROSITE" id="PS51918"/>
    </source>
</evidence>
<feature type="binding site" evidence="8">
    <location>
        <position position="300"/>
    </location>
    <ligand>
        <name>(3R)-3-methyl-D-ornithine</name>
        <dbReference type="ChEBI" id="CHEBI:64642"/>
    </ligand>
</feature>
<dbReference type="InterPro" id="IPR022431">
    <property type="entry name" value="Cyclic_DHFL_synthase_mqnC"/>
</dbReference>
<proteinExistence type="inferred from homology"/>
<dbReference type="GO" id="GO:0044689">
    <property type="term" value="F:7,8-didemethyl-8-hydroxy-5-deazariboflavin synthase activity"/>
    <property type="evidence" value="ECO:0007669"/>
    <property type="project" value="TreeGrafter"/>
</dbReference>
<feature type="binding site" evidence="6 7">
    <location>
        <position position="76"/>
    </location>
    <ligand>
        <name>[4Fe-4S] cluster</name>
        <dbReference type="ChEBI" id="CHEBI:49883"/>
        <note>4Fe-4S-S-AdoMet</note>
    </ligand>
</feature>
<dbReference type="SFLD" id="SFLDG01064">
    <property type="entry name" value="F420__menaquinone_cofactor_bio"/>
    <property type="match status" value="1"/>
</dbReference>
<dbReference type="SFLD" id="SFLDG01389">
    <property type="entry name" value="menaquinone_synthsis_involved"/>
    <property type="match status" value="1"/>
</dbReference>
<dbReference type="InterPro" id="IPR034405">
    <property type="entry name" value="F420"/>
</dbReference>
<keyword evidence="4 6" id="KW-0408">Iron</keyword>
<keyword evidence="1 6" id="KW-0004">4Fe-4S</keyword>
<dbReference type="InterPro" id="IPR013785">
    <property type="entry name" value="Aldolase_TIM"/>
</dbReference>
<dbReference type="Proteomes" id="UP001366166">
    <property type="component" value="Chromosome"/>
</dbReference>
<comment type="similarity">
    <text evidence="6">Belongs to the radical SAM superfamily. MqnC family.</text>
</comment>
<comment type="function">
    <text evidence="6">Radical SAM enzyme that catalyzes the cyclization of dehypoxanthine futalosine (DHFL) into cyclic dehypoxanthine futalosine (CDHFL), a step in the biosynthesis of menaquinone (MK, vitamin K2).</text>
</comment>
<dbReference type="EMBL" id="AP028679">
    <property type="protein sequence ID" value="BEQ15262.1"/>
    <property type="molecule type" value="Genomic_DNA"/>
</dbReference>
<dbReference type="SFLD" id="SFLDF00343">
    <property type="entry name" value="aminofutalosine_synthase_(mqnE"/>
    <property type="match status" value="1"/>
</dbReference>
<dbReference type="SFLD" id="SFLDF00342">
    <property type="entry name" value="cyclic_dehypoxanthine_futalosi"/>
    <property type="match status" value="1"/>
</dbReference>
<dbReference type="NCBIfam" id="TIGR03699">
    <property type="entry name" value="menaquin_MqnC"/>
    <property type="match status" value="1"/>
</dbReference>
<dbReference type="InterPro" id="IPR007197">
    <property type="entry name" value="rSAM"/>
</dbReference>
<dbReference type="HAMAP" id="MF_00992">
    <property type="entry name" value="MqnC"/>
    <property type="match status" value="1"/>
</dbReference>